<feature type="transmembrane region" description="Helical" evidence="8">
    <location>
        <begin position="121"/>
        <end position="141"/>
    </location>
</feature>
<keyword evidence="3" id="KW-1003">Cell membrane</keyword>
<evidence type="ECO:0000313" key="13">
    <source>
        <dbReference type="Proteomes" id="UP000254618"/>
    </source>
</evidence>
<dbReference type="InterPro" id="IPR003352">
    <property type="entry name" value="PTS_EIIC"/>
</dbReference>
<sequence>MNNRLSAHLAKQNIVFSLQRYGIDALNFMALGLFGTLILGLILKNMGIWLSMPWLVDVGSQAQSMMSVAIGVGVAYGIKAPPLVMLACTTVGFMGASPIGALVAVIIAAECGKFVHRTTPLDIIVTPLTTLLTGAVVAHTLSPLISSTLMSVSDVITWAMGLSPIIMSMIVAVVMGVLLTLPVSSAAIAISLGLSGLGAGAATVGCVAQMIGFAVMSHKDNGIGTVLACGLGTSMIQLPNLVKNPKLWLPPILTGAILAPFATVMFGMQNIPSGAGMGTSGLVGQIGTLDVMGTSADVWMLIGAFHFVLPAVLCWLIYRFFVKMTWIKDGDLRLDKS</sequence>
<gene>
    <name evidence="10" type="ORF">B5J93_10170</name>
    <name evidence="11" type="ORF">NCTC11012_02111</name>
</gene>
<keyword evidence="2" id="KW-0813">Transport</keyword>
<protein>
    <submittedName>
        <fullName evidence="10">PTS sugar transporter subunit IID</fullName>
    </submittedName>
    <submittedName>
        <fullName evidence="11">Predicted membrane protein, putative toxin regulator</fullName>
    </submittedName>
</protein>
<comment type="subcellular location">
    <subcellularLocation>
        <location evidence="1">Cell membrane</location>
        <topology evidence="1">Multi-pass membrane protein</topology>
    </subcellularLocation>
</comment>
<dbReference type="GO" id="GO:0009401">
    <property type="term" value="P:phosphoenolpyruvate-dependent sugar phosphotransferase system"/>
    <property type="evidence" value="ECO:0007669"/>
    <property type="project" value="InterPro"/>
</dbReference>
<evidence type="ECO:0000256" key="8">
    <source>
        <dbReference type="SAM" id="Phobius"/>
    </source>
</evidence>
<feature type="domain" description="Phosphotransferase system EIIC" evidence="9">
    <location>
        <begin position="24"/>
        <end position="333"/>
    </location>
</feature>
<keyword evidence="4 10" id="KW-0762">Sugar transport</keyword>
<evidence type="ECO:0000256" key="2">
    <source>
        <dbReference type="ARBA" id="ARBA00022448"/>
    </source>
</evidence>
<feature type="transmembrane region" description="Helical" evidence="8">
    <location>
        <begin position="161"/>
        <end position="181"/>
    </location>
</feature>
<dbReference type="EMBL" id="MXAP01000104">
    <property type="protein sequence ID" value="OPH35840.1"/>
    <property type="molecule type" value="Genomic_DNA"/>
</dbReference>
<dbReference type="GO" id="GO:0008982">
    <property type="term" value="F:protein-N(PI)-phosphohistidine-sugar phosphotransferase activity"/>
    <property type="evidence" value="ECO:0007669"/>
    <property type="project" value="InterPro"/>
</dbReference>
<name>A0A378QSI6_9GAMM</name>
<feature type="transmembrane region" description="Helical" evidence="8">
    <location>
        <begin position="222"/>
        <end position="241"/>
    </location>
</feature>
<feature type="transmembrane region" description="Helical" evidence="8">
    <location>
        <begin position="298"/>
        <end position="318"/>
    </location>
</feature>
<evidence type="ECO:0000256" key="7">
    <source>
        <dbReference type="ARBA" id="ARBA00023136"/>
    </source>
</evidence>
<dbReference type="RefSeq" id="WP_079326269.1">
    <property type="nucleotide sequence ID" value="NZ_MXAP01000104.1"/>
</dbReference>
<evidence type="ECO:0000313" key="10">
    <source>
        <dbReference type="EMBL" id="OPH35840.1"/>
    </source>
</evidence>
<feature type="transmembrane region" description="Helical" evidence="8">
    <location>
        <begin position="25"/>
        <end position="43"/>
    </location>
</feature>
<reference evidence="10 12" key="1">
    <citation type="submission" date="2017-03" db="EMBL/GenBank/DDBJ databases">
        <title>Draft genome sequence of Moraxella equi CCUG 4950T type strain.</title>
        <authorList>
            <person name="Salva-Serra F."/>
            <person name="Engstrom-Jakobsson H."/>
            <person name="Thorell K."/>
            <person name="Jaen-Luchoro D."/>
            <person name="Gonzales-Siles L."/>
            <person name="Karlsson R."/>
            <person name="Yazdan S."/>
            <person name="Boulund F."/>
            <person name="Johnning A."/>
            <person name="Engstrand L."/>
            <person name="Kristiansson E."/>
            <person name="Moore E."/>
        </authorList>
    </citation>
    <scope>NUCLEOTIDE SEQUENCE [LARGE SCALE GENOMIC DNA]</scope>
    <source>
        <strain evidence="10 12">CCUG 4950</strain>
    </source>
</reference>
<dbReference type="Proteomes" id="UP000190777">
    <property type="component" value="Unassembled WGS sequence"/>
</dbReference>
<dbReference type="Pfam" id="PF13303">
    <property type="entry name" value="PTS_EIIC_2"/>
    <property type="match status" value="1"/>
</dbReference>
<organism evidence="11 13">
    <name type="scientific">Moraxella equi</name>
    <dbReference type="NCBI Taxonomy" id="60442"/>
    <lineage>
        <taxon>Bacteria</taxon>
        <taxon>Pseudomonadati</taxon>
        <taxon>Pseudomonadota</taxon>
        <taxon>Gammaproteobacteria</taxon>
        <taxon>Moraxellales</taxon>
        <taxon>Moraxellaceae</taxon>
        <taxon>Moraxella</taxon>
    </lineage>
</organism>
<evidence type="ECO:0000256" key="1">
    <source>
        <dbReference type="ARBA" id="ARBA00004651"/>
    </source>
</evidence>
<reference evidence="11 13" key="2">
    <citation type="submission" date="2018-06" db="EMBL/GenBank/DDBJ databases">
        <authorList>
            <consortium name="Pathogen Informatics"/>
            <person name="Doyle S."/>
        </authorList>
    </citation>
    <scope>NUCLEOTIDE SEQUENCE [LARGE SCALE GENOMIC DNA]</scope>
    <source>
        <strain evidence="11 13">NCTC11012</strain>
    </source>
</reference>
<evidence type="ECO:0000256" key="4">
    <source>
        <dbReference type="ARBA" id="ARBA00022597"/>
    </source>
</evidence>
<keyword evidence="12" id="KW-1185">Reference proteome</keyword>
<accession>A0A378QSI6</accession>
<feature type="transmembrane region" description="Helical" evidence="8">
    <location>
        <begin position="188"/>
        <end position="216"/>
    </location>
</feature>
<keyword evidence="7 8" id="KW-0472">Membrane</keyword>
<dbReference type="Proteomes" id="UP000254618">
    <property type="component" value="Unassembled WGS sequence"/>
</dbReference>
<evidence type="ECO:0000313" key="12">
    <source>
        <dbReference type="Proteomes" id="UP000190777"/>
    </source>
</evidence>
<evidence type="ECO:0000256" key="5">
    <source>
        <dbReference type="ARBA" id="ARBA00022692"/>
    </source>
</evidence>
<feature type="transmembrane region" description="Helical" evidence="8">
    <location>
        <begin position="84"/>
        <end position="109"/>
    </location>
</feature>
<evidence type="ECO:0000313" key="11">
    <source>
        <dbReference type="EMBL" id="STZ03856.1"/>
    </source>
</evidence>
<dbReference type="EMBL" id="UGQF01000001">
    <property type="protein sequence ID" value="STZ03856.1"/>
    <property type="molecule type" value="Genomic_DNA"/>
</dbReference>
<feature type="transmembrane region" description="Helical" evidence="8">
    <location>
        <begin position="248"/>
        <end position="268"/>
    </location>
</feature>
<evidence type="ECO:0000256" key="3">
    <source>
        <dbReference type="ARBA" id="ARBA00022475"/>
    </source>
</evidence>
<evidence type="ECO:0000256" key="6">
    <source>
        <dbReference type="ARBA" id="ARBA00022989"/>
    </source>
</evidence>
<dbReference type="GO" id="GO:0005886">
    <property type="term" value="C:plasma membrane"/>
    <property type="evidence" value="ECO:0007669"/>
    <property type="project" value="UniProtKB-SubCell"/>
</dbReference>
<dbReference type="AlphaFoldDB" id="A0A378QSI6"/>
<evidence type="ECO:0000259" key="9">
    <source>
        <dbReference type="Pfam" id="PF13303"/>
    </source>
</evidence>
<proteinExistence type="predicted"/>
<keyword evidence="5 8" id="KW-0812">Transmembrane</keyword>
<keyword evidence="6 8" id="KW-1133">Transmembrane helix</keyword>